<organism evidence="3 4">
    <name type="scientific">Desulforhopalus singaporensis</name>
    <dbReference type="NCBI Taxonomy" id="91360"/>
    <lineage>
        <taxon>Bacteria</taxon>
        <taxon>Pseudomonadati</taxon>
        <taxon>Thermodesulfobacteriota</taxon>
        <taxon>Desulfobulbia</taxon>
        <taxon>Desulfobulbales</taxon>
        <taxon>Desulfocapsaceae</taxon>
        <taxon>Desulforhopalus</taxon>
    </lineage>
</organism>
<name>A0A1H0SB82_9BACT</name>
<dbReference type="RefSeq" id="WP_092223509.1">
    <property type="nucleotide sequence ID" value="NZ_FNJI01000018.1"/>
</dbReference>
<dbReference type="PANTHER" id="PTHR43485">
    <property type="entry name" value="HYDROGENASE-4 COMPONENT G"/>
    <property type="match status" value="1"/>
</dbReference>
<evidence type="ECO:0000313" key="3">
    <source>
        <dbReference type="EMBL" id="SDP39042.1"/>
    </source>
</evidence>
<sequence>MDNLLRIKNGVAVLRSSIPRVDYGDFFRTLSEFVKNDGFIVQFFAYEENGQYRLVAVVRNHDLYVLQTEVGTIFKSFTGAVSEKFHMFEREIAEQYGLKPDGHPWLKMVRYHENYSGEKDVFANDYSKEIPGNYPYFAIGGESIHEVGVGPVHAGIIEPGHFRFQCAGEEVLHLEIQLGYQHRGIEKMMPKLPQKRYPIVAESIAGDTAVGHNLCLCQGIEALAGLGVDKKASIVRCIALELERIANHVGDLGALSGDVAFNPPAAYLGRIRGEFLNLLQVLCGNRFGKGLLRPGGVAHLMGEEQCLLIKEKIAEIRPEIEHVCDLLFTAHTVLARFENTGTVAYQTAKDLGLVGYAGRACGLAYDVRVAFPSECYRELGTNRNRVINGDVNSRATVRREEIMHSLTLIDTLVKMYEQDGDIPTAVRAGEHRLAPDAFVVTVNEGWRGEVSHCILTDSAGKIVRYKIKDPSFHNWTGLAMSLRNQEISDFPLCNKSFNLSYCGFDL</sequence>
<dbReference type="GO" id="GO:0016651">
    <property type="term" value="F:oxidoreductase activity, acting on NAD(P)H"/>
    <property type="evidence" value="ECO:0007669"/>
    <property type="project" value="InterPro"/>
</dbReference>
<proteinExistence type="predicted"/>
<protein>
    <submittedName>
        <fullName evidence="3">Ni,Fe-hydrogenase III large subunit</fullName>
    </submittedName>
</protein>
<evidence type="ECO:0000259" key="2">
    <source>
        <dbReference type="Pfam" id="PF00346"/>
    </source>
</evidence>
<keyword evidence="1" id="KW-0560">Oxidoreductase</keyword>
<dbReference type="GO" id="GO:0048038">
    <property type="term" value="F:quinone binding"/>
    <property type="evidence" value="ECO:0007669"/>
    <property type="project" value="InterPro"/>
</dbReference>
<dbReference type="EMBL" id="FNJI01000018">
    <property type="protein sequence ID" value="SDP39042.1"/>
    <property type="molecule type" value="Genomic_DNA"/>
</dbReference>
<evidence type="ECO:0000256" key="1">
    <source>
        <dbReference type="ARBA" id="ARBA00023002"/>
    </source>
</evidence>
<gene>
    <name evidence="3" type="ORF">SAMN05660330_02604</name>
</gene>
<reference evidence="3 4" key="1">
    <citation type="submission" date="2016-10" db="EMBL/GenBank/DDBJ databases">
        <authorList>
            <person name="de Groot N.N."/>
        </authorList>
    </citation>
    <scope>NUCLEOTIDE SEQUENCE [LARGE SCALE GENOMIC DNA]</scope>
    <source>
        <strain evidence="3 4">DSM 12130</strain>
    </source>
</reference>
<dbReference type="SUPFAM" id="SSF143243">
    <property type="entry name" value="Nqo5-like"/>
    <property type="match status" value="1"/>
</dbReference>
<dbReference type="Proteomes" id="UP000199073">
    <property type="component" value="Unassembled WGS sequence"/>
</dbReference>
<dbReference type="SUPFAM" id="SSF56762">
    <property type="entry name" value="HydB/Nqo4-like"/>
    <property type="match status" value="1"/>
</dbReference>
<dbReference type="InterPro" id="IPR052197">
    <property type="entry name" value="ComplexI_49kDa-like"/>
</dbReference>
<dbReference type="InterPro" id="IPR037232">
    <property type="entry name" value="NADH_quin_OxRdtase_su_C/D-like"/>
</dbReference>
<dbReference type="Gene3D" id="1.10.645.10">
    <property type="entry name" value="Cytochrome-c3 Hydrogenase, chain B"/>
    <property type="match status" value="1"/>
</dbReference>
<accession>A0A1H0SB82</accession>
<dbReference type="STRING" id="91360.SAMN05660330_02604"/>
<dbReference type="InterPro" id="IPR001135">
    <property type="entry name" value="NADH_Q_OxRdtase_suD"/>
</dbReference>
<keyword evidence="4" id="KW-1185">Reference proteome</keyword>
<dbReference type="AlphaFoldDB" id="A0A1H0SB82"/>
<feature type="domain" description="NADH-quinone oxidoreductase subunit D" evidence="2">
    <location>
        <begin position="263"/>
        <end position="500"/>
    </location>
</feature>
<dbReference type="GO" id="GO:0051287">
    <property type="term" value="F:NAD binding"/>
    <property type="evidence" value="ECO:0007669"/>
    <property type="project" value="InterPro"/>
</dbReference>
<dbReference type="InterPro" id="IPR029014">
    <property type="entry name" value="NiFe-Hase_large"/>
</dbReference>
<dbReference type="Pfam" id="PF00346">
    <property type="entry name" value="Complex1_49kDa"/>
    <property type="match status" value="1"/>
</dbReference>
<dbReference type="OrthoDB" id="9801496at2"/>
<evidence type="ECO:0000313" key="4">
    <source>
        <dbReference type="Proteomes" id="UP000199073"/>
    </source>
</evidence>
<dbReference type="PANTHER" id="PTHR43485:SF1">
    <property type="entry name" value="FORMATE HYDROGENLYASE SUBUNIT 5-RELATED"/>
    <property type="match status" value="1"/>
</dbReference>